<dbReference type="Pfam" id="PF20803">
    <property type="entry name" value="PaaX_M"/>
    <property type="match status" value="1"/>
</dbReference>
<dbReference type="Gene3D" id="1.20.58.1460">
    <property type="match status" value="1"/>
</dbReference>
<gene>
    <name evidence="4" type="ORF">GA0070624_5569</name>
</gene>
<dbReference type="PIRSF" id="PIRSF020623">
    <property type="entry name" value="PaaX"/>
    <property type="match status" value="1"/>
</dbReference>
<feature type="domain" description="Transcriptional repressor PaaX-like C-terminal" evidence="2">
    <location>
        <begin position="186"/>
        <end position="275"/>
    </location>
</feature>
<dbReference type="InterPro" id="IPR012906">
    <property type="entry name" value="PaaX-like_N"/>
</dbReference>
<dbReference type="InterPro" id="IPR036388">
    <property type="entry name" value="WH-like_DNA-bd_sf"/>
</dbReference>
<dbReference type="STRING" id="568872.GA0070624_5569"/>
<evidence type="ECO:0000313" key="5">
    <source>
        <dbReference type="Proteomes" id="UP000199413"/>
    </source>
</evidence>
<dbReference type="AlphaFoldDB" id="A0A1C6T3W2"/>
<feature type="domain" description="Transcriptional repressor PaaX-like central Cas2-like" evidence="3">
    <location>
        <begin position="104"/>
        <end position="177"/>
    </location>
</feature>
<evidence type="ECO:0000259" key="3">
    <source>
        <dbReference type="Pfam" id="PF20803"/>
    </source>
</evidence>
<protein>
    <submittedName>
        <fullName evidence="4">Transcriptional regulator, PaaX family</fullName>
    </submittedName>
</protein>
<dbReference type="Pfam" id="PF08223">
    <property type="entry name" value="PaaX_C"/>
    <property type="match status" value="1"/>
</dbReference>
<accession>A0A1C6T3W2</accession>
<name>A0A1C6T3W2_9ACTN</name>
<dbReference type="Gene3D" id="3.30.70.2650">
    <property type="match status" value="1"/>
</dbReference>
<dbReference type="PANTHER" id="PTHR30319:SF1">
    <property type="entry name" value="TRANSCRIPTIONAL REPRESSOR PAAX"/>
    <property type="match status" value="1"/>
</dbReference>
<reference evidence="5" key="1">
    <citation type="submission" date="2016-06" db="EMBL/GenBank/DDBJ databases">
        <authorList>
            <person name="Varghese N."/>
            <person name="Submissions Spin"/>
        </authorList>
    </citation>
    <scope>NUCLEOTIDE SEQUENCE [LARGE SCALE GENOMIC DNA]</scope>
    <source>
        <strain evidence="5">DSM 45431</strain>
    </source>
</reference>
<dbReference type="InterPro" id="IPR013225">
    <property type="entry name" value="PaaX_C"/>
</dbReference>
<evidence type="ECO:0000259" key="2">
    <source>
        <dbReference type="Pfam" id="PF08223"/>
    </source>
</evidence>
<dbReference type="Gene3D" id="1.10.10.10">
    <property type="entry name" value="Winged helix-like DNA-binding domain superfamily/Winged helix DNA-binding domain"/>
    <property type="match status" value="1"/>
</dbReference>
<feature type="domain" description="Transcriptional repressor PaaX-like N-terminal" evidence="1">
    <location>
        <begin position="16"/>
        <end position="84"/>
    </location>
</feature>
<dbReference type="InterPro" id="IPR048846">
    <property type="entry name" value="PaaX-like_central"/>
</dbReference>
<dbReference type="Proteomes" id="UP000199413">
    <property type="component" value="Unassembled WGS sequence"/>
</dbReference>
<evidence type="ECO:0000313" key="4">
    <source>
        <dbReference type="EMBL" id="SCL36496.1"/>
    </source>
</evidence>
<keyword evidence="5" id="KW-1185">Reference proteome</keyword>
<dbReference type="EMBL" id="FMHV01000002">
    <property type="protein sequence ID" value="SCL36496.1"/>
    <property type="molecule type" value="Genomic_DNA"/>
</dbReference>
<proteinExistence type="predicted"/>
<organism evidence="4 5">
    <name type="scientific">Micromonospora rhizosphaerae</name>
    <dbReference type="NCBI Taxonomy" id="568872"/>
    <lineage>
        <taxon>Bacteria</taxon>
        <taxon>Bacillati</taxon>
        <taxon>Actinomycetota</taxon>
        <taxon>Actinomycetes</taxon>
        <taxon>Micromonosporales</taxon>
        <taxon>Micromonosporaceae</taxon>
        <taxon>Micromonospora</taxon>
    </lineage>
</organism>
<dbReference type="InterPro" id="IPR011965">
    <property type="entry name" value="PaaX_trns_reg"/>
</dbReference>
<dbReference type="Pfam" id="PF07848">
    <property type="entry name" value="PaaX"/>
    <property type="match status" value="1"/>
</dbReference>
<evidence type="ECO:0000259" key="1">
    <source>
        <dbReference type="Pfam" id="PF07848"/>
    </source>
</evidence>
<dbReference type="GO" id="GO:0006351">
    <property type="term" value="P:DNA-templated transcription"/>
    <property type="evidence" value="ECO:0007669"/>
    <property type="project" value="InterPro"/>
</dbReference>
<dbReference type="PANTHER" id="PTHR30319">
    <property type="entry name" value="PHENYLACETIC ACID REGULATOR-RELATED TRANSCRIPTIONAL REPRESSOR"/>
    <property type="match status" value="1"/>
</dbReference>
<sequence>MTADPQGVGETRGLQPRALIVTTYGAFAREAGGWLSVSSLIRLMADLEVDEPAVRSSISRLKRRGILEAAKLNSSAGYALSERAREILAEGDRRIFQRPVSRLSDGWVLAVFSVPESERDRRHVLRSRLTWLGFGTAAPGVWIAPAHLYDEAREELERLELTSYVNLFRAEYLAFADIRACIDQWWNLEGLQRLYDEFRTSWQPVLARWRRRRSLDEGQAFADYIRALTHWRRLPFLDPGLPVELLPANWHGSRAADLFESLQLLLREPAHRHVRAITGR</sequence>